<evidence type="ECO:0000313" key="2">
    <source>
        <dbReference type="EMBL" id="KAJ6218698.1"/>
    </source>
</evidence>
<feature type="domain" description="AB hydrolase-1" evidence="1">
    <location>
        <begin position="70"/>
        <end position="160"/>
    </location>
</feature>
<dbReference type="PANTHER" id="PTHR12277">
    <property type="entry name" value="ALPHA/BETA HYDROLASE DOMAIN-CONTAINING PROTEIN"/>
    <property type="match status" value="1"/>
</dbReference>
<dbReference type="Pfam" id="PF00561">
    <property type="entry name" value="Abhydrolase_1"/>
    <property type="match status" value="1"/>
</dbReference>
<dbReference type="GO" id="GO:0052651">
    <property type="term" value="P:monoacylglycerol catabolic process"/>
    <property type="evidence" value="ECO:0007669"/>
    <property type="project" value="TreeGrafter"/>
</dbReference>
<sequence length="306" mass="35090">MFRYTNVQRRLMFRNNSDRCVHSPERYGFHGARVHYLSSDGSIQIGLWHIPPQSDNDLCQIGIGEDNRVVVMYAHGSGGSRASKHRIALYKLLTKQLGLHVVTFDYRGFADSTYVWPTSDGTVHDAAIVYQWILEQGVDPKRIMVWGHSLGSGIIIRLLSSLSDHQYPFAAILEAPFTTIRDVLQYCSISRLYNYLPYFESCFMDRIVNNPETNYDSISLLDRLRCPLTILHADNDWMVSQRLGRRLYEIATDVQPEHVPRARFHSFPSVHSHSKIVYNPQLANIVADVIHSYCPCDKSKIELSKS</sequence>
<dbReference type="GO" id="GO:0047372">
    <property type="term" value="F:monoacylglycerol lipase activity"/>
    <property type="evidence" value="ECO:0007669"/>
    <property type="project" value="TreeGrafter"/>
</dbReference>
<evidence type="ECO:0000313" key="3">
    <source>
        <dbReference type="Proteomes" id="UP001142055"/>
    </source>
</evidence>
<accession>A0A9Q0M4T1</accession>
<reference evidence="2" key="1">
    <citation type="submission" date="2022-12" db="EMBL/GenBank/DDBJ databases">
        <title>Genome assemblies of Blomia tropicalis.</title>
        <authorList>
            <person name="Cui Y."/>
        </authorList>
    </citation>
    <scope>NUCLEOTIDE SEQUENCE</scope>
    <source>
        <tissue evidence="2">Adult mites</tissue>
    </source>
</reference>
<keyword evidence="3" id="KW-1185">Reference proteome</keyword>
<dbReference type="GO" id="GO:0004622">
    <property type="term" value="F:phosphatidylcholine lysophospholipase activity"/>
    <property type="evidence" value="ECO:0007669"/>
    <property type="project" value="TreeGrafter"/>
</dbReference>
<organism evidence="2 3">
    <name type="scientific">Blomia tropicalis</name>
    <name type="common">Mite</name>
    <dbReference type="NCBI Taxonomy" id="40697"/>
    <lineage>
        <taxon>Eukaryota</taxon>
        <taxon>Metazoa</taxon>
        <taxon>Ecdysozoa</taxon>
        <taxon>Arthropoda</taxon>
        <taxon>Chelicerata</taxon>
        <taxon>Arachnida</taxon>
        <taxon>Acari</taxon>
        <taxon>Acariformes</taxon>
        <taxon>Sarcoptiformes</taxon>
        <taxon>Astigmata</taxon>
        <taxon>Glycyphagoidea</taxon>
        <taxon>Echimyopodidae</taxon>
        <taxon>Blomia</taxon>
    </lineage>
</organism>
<dbReference type="PANTHER" id="PTHR12277:SF194">
    <property type="entry name" value="FI04476P"/>
    <property type="match status" value="1"/>
</dbReference>
<dbReference type="OMA" id="NSRIVIW"/>
<protein>
    <recommendedName>
        <fullName evidence="1">AB hydrolase-1 domain-containing protein</fullName>
    </recommendedName>
</protein>
<dbReference type="Proteomes" id="UP001142055">
    <property type="component" value="Chromosome 2"/>
</dbReference>
<dbReference type="InterPro" id="IPR000073">
    <property type="entry name" value="AB_hydrolase_1"/>
</dbReference>
<name>A0A9Q0M4T1_BLOTA</name>
<dbReference type="EMBL" id="JAPWDV010000002">
    <property type="protein sequence ID" value="KAJ6218698.1"/>
    <property type="molecule type" value="Genomic_DNA"/>
</dbReference>
<dbReference type="Gene3D" id="3.40.50.1820">
    <property type="entry name" value="alpha/beta hydrolase"/>
    <property type="match status" value="1"/>
</dbReference>
<evidence type="ECO:0000259" key="1">
    <source>
        <dbReference type="Pfam" id="PF00561"/>
    </source>
</evidence>
<comment type="caution">
    <text evidence="2">The sequence shown here is derived from an EMBL/GenBank/DDBJ whole genome shotgun (WGS) entry which is preliminary data.</text>
</comment>
<dbReference type="SUPFAM" id="SSF53474">
    <property type="entry name" value="alpha/beta-Hydrolases"/>
    <property type="match status" value="1"/>
</dbReference>
<proteinExistence type="predicted"/>
<dbReference type="GO" id="GO:0005789">
    <property type="term" value="C:endoplasmic reticulum membrane"/>
    <property type="evidence" value="ECO:0007669"/>
    <property type="project" value="TreeGrafter"/>
</dbReference>
<gene>
    <name evidence="2" type="ORF">RDWZM_004510</name>
</gene>
<dbReference type="InterPro" id="IPR029058">
    <property type="entry name" value="AB_hydrolase_fold"/>
</dbReference>
<dbReference type="GO" id="GO:0006660">
    <property type="term" value="P:phosphatidylserine catabolic process"/>
    <property type="evidence" value="ECO:0007669"/>
    <property type="project" value="TreeGrafter"/>
</dbReference>
<dbReference type="AlphaFoldDB" id="A0A9Q0M4T1"/>